<keyword evidence="2" id="KW-1133">Transmembrane helix</keyword>
<reference evidence="3 4" key="1">
    <citation type="journal article" date="2013" name="Curr. Biol.">
        <title>The Genome of the Foraminiferan Reticulomyxa filosa.</title>
        <authorList>
            <person name="Glockner G."/>
            <person name="Hulsmann N."/>
            <person name="Schleicher M."/>
            <person name="Noegel A.A."/>
            <person name="Eichinger L."/>
            <person name="Gallinger C."/>
            <person name="Pawlowski J."/>
            <person name="Sierra R."/>
            <person name="Euteneuer U."/>
            <person name="Pillet L."/>
            <person name="Moustafa A."/>
            <person name="Platzer M."/>
            <person name="Groth M."/>
            <person name="Szafranski K."/>
            <person name="Schliwa M."/>
        </authorList>
    </citation>
    <scope>NUCLEOTIDE SEQUENCE [LARGE SCALE GENOMIC DNA]</scope>
</reference>
<sequence length="656" mass="76371">MLLNDFIIVLIFLDAILLILKLSNHLNFAHFGKIDCLIKDTLNIRVFGSKLKMEVVNQYILPIYYKYFTKIFLVPYKNKFFKNFVCLKTKKLRGVMAAPEEEIKDAKEEAVAKKYPRVRGNEQAKGKLRRGSMNSATSEMMAKYVSSLTNEQRAELTKKSMDLRNEHIVKRLEMKLEEATEQRNQATDIIKNLTKENEDLKFEMEEMRQLVQMKENDLKALEKDYNMINEMFEEEKLKYEMEMQKMDKLQMEMVEKEEQLELRAKEQELYETQKTQEISTTPQTGKQFDGYEEGESMLLSSPNEKRTHMQLQEEKARVQQLKQQMEMLMAKMDELSRWEEEYNRLEVEFNQLKDYCNKLEEENSEDIEEVNEVTTSVQNEIIKLAQRNARLEQEKQDLLKDLDNKVYEISMLQKSLELVQKANTAADVAAVAAVAAAVHSAEKPEEEITATIHIADEIDEDTQQSELLYSLEPEEFQYIEHSLLPPFHSHPDLPSNIDPILNSVPNDNVNNTTNLTNSTPKIITPRLPNLGDTQHITDSAPSESHAHEHAHAAEGNVKKLAQLQVPDVLKEYLHLTATAVKIKYPNVQIESDELMKKVQFEPYFNYYERMTQIMQAEEAKIRKAKRPPTPTQRKSFLAKMKYKIFGPSTASCYVFF</sequence>
<feature type="coiled-coil region" evidence="1">
    <location>
        <begin position="169"/>
        <end position="266"/>
    </location>
</feature>
<evidence type="ECO:0000313" key="3">
    <source>
        <dbReference type="EMBL" id="ETO23372.1"/>
    </source>
</evidence>
<keyword evidence="2" id="KW-0812">Transmembrane</keyword>
<feature type="non-terminal residue" evidence="3">
    <location>
        <position position="656"/>
    </location>
</feature>
<comment type="caution">
    <text evidence="3">The sequence shown here is derived from an EMBL/GenBank/DDBJ whole genome shotgun (WGS) entry which is preliminary data.</text>
</comment>
<dbReference type="AlphaFoldDB" id="X6NDI1"/>
<evidence type="ECO:0000313" key="4">
    <source>
        <dbReference type="Proteomes" id="UP000023152"/>
    </source>
</evidence>
<accession>X6NDI1</accession>
<evidence type="ECO:0000256" key="1">
    <source>
        <dbReference type="SAM" id="Coils"/>
    </source>
</evidence>
<keyword evidence="2" id="KW-0472">Membrane</keyword>
<gene>
    <name evidence="3" type="ORF">RFI_13809</name>
</gene>
<dbReference type="EMBL" id="ASPP01009995">
    <property type="protein sequence ID" value="ETO23372.1"/>
    <property type="molecule type" value="Genomic_DNA"/>
</dbReference>
<dbReference type="Proteomes" id="UP000023152">
    <property type="component" value="Unassembled WGS sequence"/>
</dbReference>
<protein>
    <submittedName>
        <fullName evidence="3">Erythrocyte binding protein</fullName>
    </submittedName>
</protein>
<feature type="transmembrane region" description="Helical" evidence="2">
    <location>
        <begin position="6"/>
        <end position="23"/>
    </location>
</feature>
<keyword evidence="1" id="KW-0175">Coiled coil</keyword>
<name>X6NDI1_RETFI</name>
<keyword evidence="4" id="KW-1185">Reference proteome</keyword>
<organism evidence="3 4">
    <name type="scientific">Reticulomyxa filosa</name>
    <dbReference type="NCBI Taxonomy" id="46433"/>
    <lineage>
        <taxon>Eukaryota</taxon>
        <taxon>Sar</taxon>
        <taxon>Rhizaria</taxon>
        <taxon>Retaria</taxon>
        <taxon>Foraminifera</taxon>
        <taxon>Monothalamids</taxon>
        <taxon>Reticulomyxidae</taxon>
        <taxon>Reticulomyxa</taxon>
    </lineage>
</organism>
<feature type="coiled-coil region" evidence="1">
    <location>
        <begin position="304"/>
        <end position="408"/>
    </location>
</feature>
<evidence type="ECO:0000256" key="2">
    <source>
        <dbReference type="SAM" id="Phobius"/>
    </source>
</evidence>
<proteinExistence type="predicted"/>